<evidence type="ECO:0000313" key="2">
    <source>
        <dbReference type="EMBL" id="MPA35590.1"/>
    </source>
</evidence>
<reference evidence="2" key="1">
    <citation type="submission" date="2019-08" db="EMBL/GenBank/DDBJ databases">
        <title>Reference gene set and small RNA set construction with multiple tissues from Davidia involucrata Baill.</title>
        <authorList>
            <person name="Yang H."/>
            <person name="Zhou C."/>
            <person name="Li G."/>
            <person name="Wang J."/>
            <person name="Gao P."/>
            <person name="Wang M."/>
            <person name="Wang R."/>
            <person name="Zhao Y."/>
        </authorList>
    </citation>
    <scope>NUCLEOTIDE SEQUENCE</scope>
    <source>
        <tissue evidence="2">Mixed with DoveR01_LX</tissue>
    </source>
</reference>
<dbReference type="EMBL" id="GHES01005031">
    <property type="protein sequence ID" value="MPA35590.1"/>
    <property type="molecule type" value="Transcribed_RNA"/>
</dbReference>
<dbReference type="AlphaFoldDB" id="A0A5B6YUU1"/>
<dbReference type="PANTHER" id="PTHR34779">
    <property type="entry name" value="OS09G0542900 PROTEIN"/>
    <property type="match status" value="1"/>
</dbReference>
<name>A0A5B6YUU1_DAVIN</name>
<proteinExistence type="predicted"/>
<evidence type="ECO:0000256" key="1">
    <source>
        <dbReference type="SAM" id="MobiDB-lite"/>
    </source>
</evidence>
<dbReference type="InterPro" id="IPR038796">
    <property type="entry name" value="At1g76070-like"/>
</dbReference>
<accession>A0A5B6YUU1</accession>
<protein>
    <submittedName>
        <fullName evidence="2">Uncharacterized protein</fullName>
    </submittedName>
</protein>
<sequence length="256" mass="28016">MAMEKAAKSKMKLLKFLPKAASAVTFQNPPFSPSKDKRCADNANKLKTHVGKGFSGPIISIIPAEALRKTKNSSFEAQEPTSPKVSCMGQIKHKHKTKINKKTKQIVSLPKDFKPVVSSPTPSEAKKKPSNIQNIFSSAKAGGRKSDIFSSAKPPLLPDRAPSLSQMKRFASGRDKLTSLDWAAQIAPVDSDHRNYFSDEESEGEEEEVIIPFSAPILVGGSGVVLEPRKEVNLWKRRTTAQPRPLQLNTLVTANS</sequence>
<organism evidence="2">
    <name type="scientific">Davidia involucrata</name>
    <name type="common">Dove tree</name>
    <dbReference type="NCBI Taxonomy" id="16924"/>
    <lineage>
        <taxon>Eukaryota</taxon>
        <taxon>Viridiplantae</taxon>
        <taxon>Streptophyta</taxon>
        <taxon>Embryophyta</taxon>
        <taxon>Tracheophyta</taxon>
        <taxon>Spermatophyta</taxon>
        <taxon>Magnoliopsida</taxon>
        <taxon>eudicotyledons</taxon>
        <taxon>Gunneridae</taxon>
        <taxon>Pentapetalae</taxon>
        <taxon>asterids</taxon>
        <taxon>Cornales</taxon>
        <taxon>Nyssaceae</taxon>
        <taxon>Davidia</taxon>
    </lineage>
</organism>
<gene>
    <name evidence="2" type="ORF">Din_005031</name>
</gene>
<feature type="region of interest" description="Disordered" evidence="1">
    <location>
        <begin position="113"/>
        <end position="132"/>
    </location>
</feature>
<feature type="region of interest" description="Disordered" evidence="1">
    <location>
        <begin position="137"/>
        <end position="163"/>
    </location>
</feature>
<dbReference type="PANTHER" id="PTHR34779:SF1">
    <property type="entry name" value="OS09G0542900 PROTEIN"/>
    <property type="match status" value="1"/>
</dbReference>